<sequence>MFSKVLIANRGEIAVRIIRACQELGISTVAVYSEADRESLHVQLADESVCIGPPASRESYLSVPRVISAAEITQADAIHPGYGFLSEKSGFAEVCEASGIVFIGPPAEAIRVMGDKSEAKRTMIAAGVPVVPGSDGVLESLEEAEATAERVGYPVILKARDGGGGKGMRVVTRAEDLEKQFQIAQAEAEAAFGSGAMYMERYLVKPRHVEVQLAADKHGNVIHLMERDCSVQRRHQKLVEEAPAPGLDESIRQRMGEVACAGARGIGYHSVGTMEFLYEDGDFFFMEMNTRLQVEHPVTEMITGVDLVKLQIRIAAGEELGLSQDDIVARGHSIECRVNAESPYHNFRPSPGTIQALHIPGGPGIRFDSHVYSGYTISPHYDSMIGKLISYGGSRDEAISRMLRALAETRIEGVDTTIAYHREVLAHPDFQAGKVDTKFIERMQSGNGSAKGAGKGEQPQA</sequence>
<evidence type="ECO:0000256" key="2">
    <source>
        <dbReference type="ARBA" id="ARBA00004956"/>
    </source>
</evidence>
<dbReference type="Pfam" id="PF02785">
    <property type="entry name" value="Biotin_carb_C"/>
    <property type="match status" value="1"/>
</dbReference>
<proteinExistence type="predicted"/>
<dbReference type="PANTHER" id="PTHR48095:SF2">
    <property type="entry name" value="BIOTIN CARBOXYLASE, CHLOROPLASTIC"/>
    <property type="match status" value="1"/>
</dbReference>
<evidence type="ECO:0000256" key="11">
    <source>
        <dbReference type="ARBA" id="ARBA00048600"/>
    </source>
</evidence>
<evidence type="ECO:0000256" key="13">
    <source>
        <dbReference type="RuleBase" id="RU365063"/>
    </source>
</evidence>
<evidence type="ECO:0000256" key="1">
    <source>
        <dbReference type="ARBA" id="ARBA00003761"/>
    </source>
</evidence>
<dbReference type="GO" id="GO:0006633">
    <property type="term" value="P:fatty acid biosynthetic process"/>
    <property type="evidence" value="ECO:0007669"/>
    <property type="project" value="UniProtKB-KW"/>
</dbReference>
<organism evidence="16 17">
    <name type="scientific">Eiseniibacteriota bacterium</name>
    <dbReference type="NCBI Taxonomy" id="2212470"/>
    <lineage>
        <taxon>Bacteria</taxon>
        <taxon>Candidatus Eiseniibacteriota</taxon>
    </lineage>
</organism>
<dbReference type="InterPro" id="IPR011764">
    <property type="entry name" value="Biotin_carboxylation_dom"/>
</dbReference>
<dbReference type="GO" id="GO:0004075">
    <property type="term" value="F:biotin carboxylase activity"/>
    <property type="evidence" value="ECO:0007669"/>
    <property type="project" value="UniProtKB-EC"/>
</dbReference>
<comment type="function">
    <text evidence="1 13">This protein is a component of the acetyl coenzyme A carboxylase complex; first, biotin carboxylase catalyzes the carboxylation of the carrier protein and then the transcarboxylase transfers the carboxyl group to form malonyl-CoA.</text>
</comment>
<dbReference type="InterPro" id="IPR005481">
    <property type="entry name" value="BC-like_N"/>
</dbReference>
<keyword evidence="10 13" id="KW-0092">Biotin</keyword>
<gene>
    <name evidence="16" type="primary">accC</name>
    <name evidence="16" type="ORF">KDA27_05040</name>
</gene>
<accession>A0A956NB93</accession>
<dbReference type="PROSITE" id="PS50975">
    <property type="entry name" value="ATP_GRASP"/>
    <property type="match status" value="1"/>
</dbReference>
<dbReference type="SMART" id="SM00878">
    <property type="entry name" value="Biotin_carb_C"/>
    <property type="match status" value="1"/>
</dbReference>
<dbReference type="EMBL" id="JAGQHS010000016">
    <property type="protein sequence ID" value="MCA9755146.1"/>
    <property type="molecule type" value="Genomic_DNA"/>
</dbReference>
<keyword evidence="13" id="KW-0276">Fatty acid metabolism</keyword>
<comment type="caution">
    <text evidence="16">The sequence shown here is derived from an EMBL/GenBank/DDBJ whole genome shotgun (WGS) entry which is preliminary data.</text>
</comment>
<dbReference type="NCBIfam" id="TIGR00514">
    <property type="entry name" value="accC"/>
    <property type="match status" value="1"/>
</dbReference>
<dbReference type="InterPro" id="IPR005482">
    <property type="entry name" value="Biotin_COase_C"/>
</dbReference>
<evidence type="ECO:0000256" key="10">
    <source>
        <dbReference type="ARBA" id="ARBA00023267"/>
    </source>
</evidence>
<evidence type="ECO:0000313" key="17">
    <source>
        <dbReference type="Proteomes" id="UP000739538"/>
    </source>
</evidence>
<keyword evidence="13" id="KW-0444">Lipid biosynthesis</keyword>
<dbReference type="SUPFAM" id="SSF52440">
    <property type="entry name" value="PreATP-grasp domain"/>
    <property type="match status" value="1"/>
</dbReference>
<dbReference type="FunFam" id="3.30.470.20:FF:000028">
    <property type="entry name" value="Methylcrotonoyl-CoA carboxylase subunit alpha, mitochondrial"/>
    <property type="match status" value="1"/>
</dbReference>
<evidence type="ECO:0000259" key="14">
    <source>
        <dbReference type="PROSITE" id="PS50975"/>
    </source>
</evidence>
<dbReference type="GO" id="GO:0005524">
    <property type="term" value="F:ATP binding"/>
    <property type="evidence" value="ECO:0007669"/>
    <property type="project" value="UniProtKB-UniRule"/>
</dbReference>
<dbReference type="NCBIfam" id="NF006367">
    <property type="entry name" value="PRK08591.1"/>
    <property type="match status" value="1"/>
</dbReference>
<keyword evidence="5 13" id="KW-0436">Ligase</keyword>
<evidence type="ECO:0000313" key="16">
    <source>
        <dbReference type="EMBL" id="MCA9755146.1"/>
    </source>
</evidence>
<dbReference type="Pfam" id="PF00289">
    <property type="entry name" value="Biotin_carb_N"/>
    <property type="match status" value="1"/>
</dbReference>
<evidence type="ECO:0000256" key="5">
    <source>
        <dbReference type="ARBA" id="ARBA00022598"/>
    </source>
</evidence>
<evidence type="ECO:0000256" key="12">
    <source>
        <dbReference type="PROSITE-ProRule" id="PRU00409"/>
    </source>
</evidence>
<dbReference type="InterPro" id="IPR005479">
    <property type="entry name" value="CPAse_ATP-bd"/>
</dbReference>
<dbReference type="Proteomes" id="UP000739538">
    <property type="component" value="Unassembled WGS sequence"/>
</dbReference>
<evidence type="ECO:0000256" key="4">
    <source>
        <dbReference type="ARBA" id="ARBA00013263"/>
    </source>
</evidence>
<dbReference type="GO" id="GO:0046872">
    <property type="term" value="F:metal ion binding"/>
    <property type="evidence" value="ECO:0007669"/>
    <property type="project" value="UniProtKB-KW"/>
</dbReference>
<dbReference type="InterPro" id="IPR016185">
    <property type="entry name" value="PreATP-grasp_dom_sf"/>
</dbReference>
<dbReference type="EC" id="6.3.4.14" evidence="4 13"/>
<comment type="pathway">
    <text evidence="2 13">Lipid metabolism; malonyl-CoA biosynthesis; malonyl-CoA from acetyl-CoA: step 1/1.</text>
</comment>
<dbReference type="PANTHER" id="PTHR48095">
    <property type="entry name" value="PYRUVATE CARBOXYLASE SUBUNIT A"/>
    <property type="match status" value="1"/>
</dbReference>
<comment type="catalytic activity">
    <reaction evidence="11 13">
        <text>N(6)-biotinyl-L-lysyl-[protein] + hydrogencarbonate + ATP = N(6)-carboxybiotinyl-L-lysyl-[protein] + ADP + phosphate + H(+)</text>
        <dbReference type="Rhea" id="RHEA:13501"/>
        <dbReference type="Rhea" id="RHEA-COMP:10505"/>
        <dbReference type="Rhea" id="RHEA-COMP:10506"/>
        <dbReference type="ChEBI" id="CHEBI:15378"/>
        <dbReference type="ChEBI" id="CHEBI:17544"/>
        <dbReference type="ChEBI" id="CHEBI:30616"/>
        <dbReference type="ChEBI" id="CHEBI:43474"/>
        <dbReference type="ChEBI" id="CHEBI:83144"/>
        <dbReference type="ChEBI" id="CHEBI:83145"/>
        <dbReference type="ChEBI" id="CHEBI:456216"/>
        <dbReference type="EC" id="6.3.4.14"/>
    </reaction>
</comment>
<protein>
    <recommendedName>
        <fullName evidence="4 13">Biotin carboxylase</fullName>
        <ecNumber evidence="4 13">6.3.4.14</ecNumber>
    </recommendedName>
    <alternativeName>
        <fullName evidence="13">Acetyl-coenzyme A carboxylase biotin carboxylase subunit A</fullName>
    </alternativeName>
</protein>
<dbReference type="Pfam" id="PF02786">
    <property type="entry name" value="CPSase_L_D2"/>
    <property type="match status" value="1"/>
</dbReference>
<dbReference type="PROSITE" id="PS50979">
    <property type="entry name" value="BC"/>
    <property type="match status" value="1"/>
</dbReference>
<evidence type="ECO:0000256" key="9">
    <source>
        <dbReference type="ARBA" id="ARBA00022842"/>
    </source>
</evidence>
<dbReference type="InterPro" id="IPR004549">
    <property type="entry name" value="Acetyl_CoA_COase_biotin_COase"/>
</dbReference>
<evidence type="ECO:0000256" key="6">
    <source>
        <dbReference type="ARBA" id="ARBA00022723"/>
    </source>
</evidence>
<keyword evidence="8 12" id="KW-0067">ATP-binding</keyword>
<comment type="subunit">
    <text evidence="3 13">Acetyl-CoA carboxylase is a heterohexamer of biotin carboxyl carrier protein, biotin carboxylase and the two subunits of carboxyl transferase in a 2:2 complex.</text>
</comment>
<reference evidence="16" key="1">
    <citation type="submission" date="2020-04" db="EMBL/GenBank/DDBJ databases">
        <authorList>
            <person name="Zhang T."/>
        </authorList>
    </citation>
    <scope>NUCLEOTIDE SEQUENCE</scope>
    <source>
        <strain evidence="16">HKST-UBA02</strain>
    </source>
</reference>
<evidence type="ECO:0000256" key="3">
    <source>
        <dbReference type="ARBA" id="ARBA00011750"/>
    </source>
</evidence>
<dbReference type="AlphaFoldDB" id="A0A956NB93"/>
<evidence type="ECO:0000259" key="15">
    <source>
        <dbReference type="PROSITE" id="PS50979"/>
    </source>
</evidence>
<keyword evidence="9" id="KW-0460">Magnesium</keyword>
<dbReference type="SUPFAM" id="SSF56059">
    <property type="entry name" value="Glutathione synthetase ATP-binding domain-like"/>
    <property type="match status" value="1"/>
</dbReference>
<keyword evidence="7 12" id="KW-0547">Nucleotide-binding</keyword>
<name>A0A956NB93_UNCEI</name>
<dbReference type="InterPro" id="IPR011054">
    <property type="entry name" value="Rudment_hybrid_motif"/>
</dbReference>
<reference evidence="16" key="2">
    <citation type="journal article" date="2021" name="Microbiome">
        <title>Successional dynamics and alternative stable states in a saline activated sludge microbial community over 9 years.</title>
        <authorList>
            <person name="Wang Y."/>
            <person name="Ye J."/>
            <person name="Ju F."/>
            <person name="Liu L."/>
            <person name="Boyd J.A."/>
            <person name="Deng Y."/>
            <person name="Parks D.H."/>
            <person name="Jiang X."/>
            <person name="Yin X."/>
            <person name="Woodcroft B.J."/>
            <person name="Tyson G.W."/>
            <person name="Hugenholtz P."/>
            <person name="Polz M.F."/>
            <person name="Zhang T."/>
        </authorList>
    </citation>
    <scope>NUCLEOTIDE SEQUENCE</scope>
    <source>
        <strain evidence="16">HKST-UBA02</strain>
    </source>
</reference>
<keyword evidence="6" id="KW-0479">Metal-binding</keyword>
<feature type="domain" description="Biotin carboxylation" evidence="15">
    <location>
        <begin position="1"/>
        <end position="445"/>
    </location>
</feature>
<dbReference type="InterPro" id="IPR051602">
    <property type="entry name" value="ACC_Biotin_Carboxylase"/>
</dbReference>
<keyword evidence="13" id="KW-0443">Lipid metabolism</keyword>
<keyword evidence="13" id="KW-0275">Fatty acid biosynthesis</keyword>
<evidence type="ECO:0000256" key="8">
    <source>
        <dbReference type="ARBA" id="ARBA00022840"/>
    </source>
</evidence>
<dbReference type="FunFam" id="3.40.50.20:FF:000010">
    <property type="entry name" value="Propionyl-CoA carboxylase subunit alpha"/>
    <property type="match status" value="1"/>
</dbReference>
<dbReference type="InterPro" id="IPR011761">
    <property type="entry name" value="ATP-grasp"/>
</dbReference>
<dbReference type="SUPFAM" id="SSF51246">
    <property type="entry name" value="Rudiment single hybrid motif"/>
    <property type="match status" value="1"/>
</dbReference>
<evidence type="ECO:0000256" key="7">
    <source>
        <dbReference type="ARBA" id="ARBA00022741"/>
    </source>
</evidence>
<feature type="domain" description="ATP-grasp" evidence="14">
    <location>
        <begin position="120"/>
        <end position="316"/>
    </location>
</feature>
<dbReference type="Gene3D" id="3.30.470.20">
    <property type="entry name" value="ATP-grasp fold, B domain"/>
    <property type="match status" value="1"/>
</dbReference>
<dbReference type="PROSITE" id="PS00867">
    <property type="entry name" value="CPSASE_2"/>
    <property type="match status" value="1"/>
</dbReference>
<dbReference type="FunFam" id="3.30.1490.20:FF:000018">
    <property type="entry name" value="Biotin carboxylase"/>
    <property type="match status" value="1"/>
</dbReference>